<gene>
    <name evidence="1" type="ORF">Q763_01275</name>
</gene>
<dbReference type="Proteomes" id="UP000030129">
    <property type="component" value="Unassembled WGS sequence"/>
</dbReference>
<keyword evidence="2" id="KW-1185">Reference proteome</keyword>
<name>A0A0A2LWL8_9FLAO</name>
<evidence type="ECO:0000313" key="1">
    <source>
        <dbReference type="EMBL" id="KGO84404.1"/>
    </source>
</evidence>
<evidence type="ECO:0008006" key="3">
    <source>
        <dbReference type="Google" id="ProtNLM"/>
    </source>
</evidence>
<reference evidence="1 2" key="1">
    <citation type="submission" date="2013-09" db="EMBL/GenBank/DDBJ databases">
        <authorList>
            <person name="Zeng Z."/>
            <person name="Chen C."/>
        </authorList>
    </citation>
    <scope>NUCLEOTIDE SEQUENCE [LARGE SCALE GENOMIC DNA]</scope>
    <source>
        <strain evidence="1 2">F44-8</strain>
    </source>
</reference>
<proteinExistence type="predicted"/>
<accession>A0A0A2LWL8</accession>
<comment type="caution">
    <text evidence="1">The sequence shown here is derived from an EMBL/GenBank/DDBJ whole genome shotgun (WGS) entry which is preliminary data.</text>
</comment>
<evidence type="ECO:0000313" key="2">
    <source>
        <dbReference type="Proteomes" id="UP000030129"/>
    </source>
</evidence>
<dbReference type="EMBL" id="JRLV01000001">
    <property type="protein sequence ID" value="KGO84404.1"/>
    <property type="molecule type" value="Genomic_DNA"/>
</dbReference>
<protein>
    <recommendedName>
        <fullName evidence="3">Lipoprotein</fullName>
    </recommendedName>
</protein>
<sequence length="151" mass="17094">MKKNIIKSIFVLSVAIFLTSCGKDKTNKVHCGVEMSAFQAMELKKIGNGGYTFSDDDKKLAADIIETLKGLFDNKYDINLGFIERDDQKISLYVIVPDDEEVIDKVSCYLMQHDFDGRLPETRNLLFYTDSYDKILIGIKTDTSAEEESAE</sequence>
<dbReference type="AlphaFoldDB" id="A0A0A2LWL8"/>
<dbReference type="RefSeq" id="WP_035130227.1">
    <property type="nucleotide sequence ID" value="NZ_JRLV01000001.1"/>
</dbReference>
<dbReference type="STRING" id="1406840.Q763_01275"/>
<organism evidence="1 2">
    <name type="scientific">Flavobacterium beibuense F44-8</name>
    <dbReference type="NCBI Taxonomy" id="1406840"/>
    <lineage>
        <taxon>Bacteria</taxon>
        <taxon>Pseudomonadati</taxon>
        <taxon>Bacteroidota</taxon>
        <taxon>Flavobacteriia</taxon>
        <taxon>Flavobacteriales</taxon>
        <taxon>Flavobacteriaceae</taxon>
        <taxon>Flavobacterium</taxon>
    </lineage>
</organism>
<dbReference type="PROSITE" id="PS51257">
    <property type="entry name" value="PROKAR_LIPOPROTEIN"/>
    <property type="match status" value="1"/>
</dbReference>